<evidence type="ECO:0000313" key="2">
    <source>
        <dbReference type="EMBL" id="MEK2607713.1"/>
    </source>
</evidence>
<keyword evidence="3" id="KW-1185">Reference proteome</keyword>
<accession>A0ABU8ZTT9</accession>
<feature type="transmembrane region" description="Helical" evidence="1">
    <location>
        <begin position="12"/>
        <end position="28"/>
    </location>
</feature>
<protein>
    <submittedName>
        <fullName evidence="2">Uncharacterized protein</fullName>
    </submittedName>
</protein>
<dbReference type="RefSeq" id="WP_340609802.1">
    <property type="nucleotide sequence ID" value="NZ_JBBNAW010000001.1"/>
</dbReference>
<reference evidence="2 3" key="1">
    <citation type="submission" date="2024-03" db="EMBL/GenBank/DDBJ databases">
        <title>Screening, Identification and Application of a Plant Lactobacillus Strain.</title>
        <authorList>
            <person name="Li Y.L."/>
        </authorList>
    </citation>
    <scope>NUCLEOTIDE SEQUENCE [LARGE SCALE GENOMIC DNA]</scope>
    <source>
        <strain evidence="2 3">JDB</strain>
    </source>
</reference>
<comment type="caution">
    <text evidence="2">The sequence shown here is derived from an EMBL/GenBank/DDBJ whole genome shotgun (WGS) entry which is preliminary data.</text>
</comment>
<proteinExistence type="predicted"/>
<dbReference type="EMBL" id="JBBNAW010000001">
    <property type="protein sequence ID" value="MEK2607713.1"/>
    <property type="molecule type" value="Genomic_DNA"/>
</dbReference>
<organism evidence="2 3">
    <name type="scientific">Pseudomonas shirazensis</name>
    <dbReference type="NCBI Taxonomy" id="2745494"/>
    <lineage>
        <taxon>Bacteria</taxon>
        <taxon>Pseudomonadati</taxon>
        <taxon>Pseudomonadota</taxon>
        <taxon>Gammaproteobacteria</taxon>
        <taxon>Pseudomonadales</taxon>
        <taxon>Pseudomonadaceae</taxon>
        <taxon>Pseudomonas</taxon>
    </lineage>
</organism>
<dbReference type="Proteomes" id="UP001386972">
    <property type="component" value="Unassembled WGS sequence"/>
</dbReference>
<name>A0ABU8ZTT9_9PSED</name>
<sequence>MNWTPTDTGQLLLLGMAIFGAYCIVRGLRVAAKLKREEGGPCN</sequence>
<keyword evidence="1" id="KW-0812">Transmembrane</keyword>
<evidence type="ECO:0000256" key="1">
    <source>
        <dbReference type="SAM" id="Phobius"/>
    </source>
</evidence>
<keyword evidence="1" id="KW-0472">Membrane</keyword>
<evidence type="ECO:0000313" key="3">
    <source>
        <dbReference type="Proteomes" id="UP001386972"/>
    </source>
</evidence>
<gene>
    <name evidence="2" type="ORF">WLF18_01145</name>
</gene>
<keyword evidence="1" id="KW-1133">Transmembrane helix</keyword>